<dbReference type="InterPro" id="IPR002071">
    <property type="entry name" value="Thermonucl_AS"/>
</dbReference>
<dbReference type="PROSITE" id="PS01123">
    <property type="entry name" value="TNASE_1"/>
    <property type="match status" value="1"/>
</dbReference>
<dbReference type="Proteomes" id="UP000011922">
    <property type="component" value="Unassembled WGS sequence"/>
</dbReference>
<comment type="caution">
    <text evidence="7">The sequence shown here is derived from an EMBL/GenBank/DDBJ whole genome shotgun (WGS) entry which is preliminary data.</text>
</comment>
<evidence type="ECO:0000256" key="4">
    <source>
        <dbReference type="SAM" id="MobiDB-lite"/>
    </source>
</evidence>
<dbReference type="SMART" id="SM00318">
    <property type="entry name" value="SNc"/>
    <property type="match status" value="1"/>
</dbReference>
<evidence type="ECO:0000256" key="2">
    <source>
        <dbReference type="ARBA" id="ARBA00022759"/>
    </source>
</evidence>
<dbReference type="InterPro" id="IPR035437">
    <property type="entry name" value="SNase_OB-fold_sf"/>
</dbReference>
<feature type="chain" id="PRO_5004069569" evidence="5">
    <location>
        <begin position="21"/>
        <end position="224"/>
    </location>
</feature>
<dbReference type="GO" id="GO:0004519">
    <property type="term" value="F:endonuclease activity"/>
    <property type="evidence" value="ECO:0007669"/>
    <property type="project" value="UniProtKB-KW"/>
</dbReference>
<name>M5PR67_DESAF</name>
<dbReference type="InterPro" id="IPR035451">
    <property type="entry name" value="Ada-like_dom_sf"/>
</dbReference>
<proteinExistence type="predicted"/>
<feature type="compositionally biased region" description="Basic and acidic residues" evidence="4">
    <location>
        <begin position="164"/>
        <end position="179"/>
    </location>
</feature>
<dbReference type="EMBL" id="AOSV01000029">
    <property type="protein sequence ID" value="EMG36624.1"/>
    <property type="molecule type" value="Genomic_DNA"/>
</dbReference>
<dbReference type="RefSeq" id="WP_005987893.1">
    <property type="nucleotide sequence ID" value="NZ_AOSV01000029.1"/>
</dbReference>
<evidence type="ECO:0000256" key="1">
    <source>
        <dbReference type="ARBA" id="ARBA00022722"/>
    </source>
</evidence>
<evidence type="ECO:0000259" key="6">
    <source>
        <dbReference type="PROSITE" id="PS50830"/>
    </source>
</evidence>
<feature type="domain" description="TNase-like" evidence="6">
    <location>
        <begin position="19"/>
        <end position="144"/>
    </location>
</feature>
<keyword evidence="2" id="KW-0255">Endonuclease</keyword>
<dbReference type="InterPro" id="IPR016071">
    <property type="entry name" value="Staphylococal_nuclease_OB-fold"/>
</dbReference>
<accession>M5PR67</accession>
<dbReference type="PATRIC" id="fig|1262666.3.peg.2677"/>
<evidence type="ECO:0000256" key="5">
    <source>
        <dbReference type="SAM" id="SignalP"/>
    </source>
</evidence>
<dbReference type="PANTHER" id="PTHR12302:SF3">
    <property type="entry name" value="SERINE_THREONINE-PROTEIN KINASE 31"/>
    <property type="match status" value="1"/>
</dbReference>
<dbReference type="GO" id="GO:0003676">
    <property type="term" value="F:nucleic acid binding"/>
    <property type="evidence" value="ECO:0007669"/>
    <property type="project" value="InterPro"/>
</dbReference>
<protein>
    <submittedName>
        <fullName evidence="7">Micrococcal nuclease-like nuclease</fullName>
    </submittedName>
</protein>
<dbReference type="PROSITE" id="PS50830">
    <property type="entry name" value="TNASE_3"/>
    <property type="match status" value="1"/>
</dbReference>
<dbReference type="Gene3D" id="3.40.10.10">
    <property type="entry name" value="DNA Methylphosphotriester Repair Domain"/>
    <property type="match status" value="1"/>
</dbReference>
<dbReference type="SUPFAM" id="SSF57884">
    <property type="entry name" value="Ada DNA repair protein, N-terminal domain (N-Ada 10)"/>
    <property type="match status" value="1"/>
</dbReference>
<reference evidence="7 8" key="1">
    <citation type="journal article" date="2013" name="Genome Announc.">
        <title>Draft Genome Sequence for Desulfovibrio africanus Strain PCS.</title>
        <authorList>
            <person name="Brown S.D."/>
            <person name="Utturkar S.M."/>
            <person name="Arkin A.P."/>
            <person name="Deutschbauer A.M."/>
            <person name="Elias D.A."/>
            <person name="Hazen T.C."/>
            <person name="Chakraborty R."/>
        </authorList>
    </citation>
    <scope>NUCLEOTIDE SEQUENCE [LARGE SCALE GENOMIC DNA]</scope>
    <source>
        <strain evidence="7 8">PCS</strain>
    </source>
</reference>
<dbReference type="Pfam" id="PF00565">
    <property type="entry name" value="SNase"/>
    <property type="match status" value="1"/>
</dbReference>
<dbReference type="Gene3D" id="2.40.50.90">
    <property type="match status" value="1"/>
</dbReference>
<dbReference type="SUPFAM" id="SSF50199">
    <property type="entry name" value="Staphylococcal nuclease"/>
    <property type="match status" value="1"/>
</dbReference>
<feature type="signal peptide" evidence="5">
    <location>
        <begin position="1"/>
        <end position="20"/>
    </location>
</feature>
<evidence type="ECO:0000313" key="8">
    <source>
        <dbReference type="Proteomes" id="UP000011922"/>
    </source>
</evidence>
<keyword evidence="3" id="KW-0378">Hydrolase</keyword>
<evidence type="ECO:0000313" key="7">
    <source>
        <dbReference type="EMBL" id="EMG36624.1"/>
    </source>
</evidence>
<sequence>MRYVSITTLIFILWSAVAFAFPAKVIKISDGDTIVVLTEDNKQVRVRLFGVDTPEKGQERGRQAADFTKDIAALQMVDVQEMDVDRYGRLVGKVTFSGGRILNAELVAAGWAWVYRDYCKTAECRAWEQLEAQARQRRLGLWQDKNPTPPWEWRRGQRNGGQEKPAKAKKEPAASDKSYHGNVSSHVFHAPGCKHYDCANCTETFVSKEAAIRAGYKPCGVCKP</sequence>
<dbReference type="AlphaFoldDB" id="M5PR67"/>
<keyword evidence="1" id="KW-0540">Nuclease</keyword>
<feature type="region of interest" description="Disordered" evidence="4">
    <location>
        <begin position="141"/>
        <end position="180"/>
    </location>
</feature>
<gene>
    <name evidence="7" type="ORF">PCS_02636</name>
</gene>
<dbReference type="OrthoDB" id="9805504at2"/>
<dbReference type="PANTHER" id="PTHR12302">
    <property type="entry name" value="EBNA2 BINDING PROTEIN P100"/>
    <property type="match status" value="1"/>
</dbReference>
<organism evidence="7 8">
    <name type="scientific">Desulfocurvibacter africanus PCS</name>
    <dbReference type="NCBI Taxonomy" id="1262666"/>
    <lineage>
        <taxon>Bacteria</taxon>
        <taxon>Pseudomonadati</taxon>
        <taxon>Thermodesulfobacteriota</taxon>
        <taxon>Desulfovibrionia</taxon>
        <taxon>Desulfovibrionales</taxon>
        <taxon>Desulfovibrionaceae</taxon>
        <taxon>Desulfocurvibacter</taxon>
    </lineage>
</organism>
<evidence type="ECO:0000256" key="3">
    <source>
        <dbReference type="ARBA" id="ARBA00022801"/>
    </source>
</evidence>
<keyword evidence="5" id="KW-0732">Signal</keyword>
<dbReference type="GO" id="GO:0016787">
    <property type="term" value="F:hydrolase activity"/>
    <property type="evidence" value="ECO:0007669"/>
    <property type="project" value="UniProtKB-KW"/>
</dbReference>